<dbReference type="InterPro" id="IPR023267">
    <property type="entry name" value="RCMT"/>
</dbReference>
<feature type="region of interest" description="Disordered" evidence="1">
    <location>
        <begin position="1"/>
        <end position="77"/>
    </location>
</feature>
<feature type="compositionally biased region" description="Low complexity" evidence="1">
    <location>
        <begin position="295"/>
        <end position="307"/>
    </location>
</feature>
<feature type="compositionally biased region" description="Basic and acidic residues" evidence="1">
    <location>
        <begin position="16"/>
        <end position="31"/>
    </location>
</feature>
<keyword evidence="3" id="KW-1185">Reference proteome</keyword>
<evidence type="ECO:0000313" key="2">
    <source>
        <dbReference type="EMBL" id="CAK0904078.1"/>
    </source>
</evidence>
<feature type="compositionally biased region" description="Basic residues" evidence="1">
    <location>
        <begin position="276"/>
        <end position="293"/>
    </location>
</feature>
<feature type="compositionally biased region" description="Low complexity" evidence="1">
    <location>
        <begin position="256"/>
        <end position="275"/>
    </location>
</feature>
<protein>
    <recommendedName>
        <fullName evidence="4">SAM-dependent MTase RsmB/NOP-type domain-containing protein</fullName>
    </recommendedName>
</protein>
<dbReference type="Proteomes" id="UP001189429">
    <property type="component" value="Unassembled WGS sequence"/>
</dbReference>
<feature type="region of interest" description="Disordered" evidence="1">
    <location>
        <begin position="255"/>
        <end position="307"/>
    </location>
</feature>
<dbReference type="PANTHER" id="PTHR22808">
    <property type="entry name" value="NCL1 YEAST -RELATED NOL1/NOP2/FMU SUN DOMAIN-CONTAINING"/>
    <property type="match status" value="1"/>
</dbReference>
<gene>
    <name evidence="2" type="ORF">PCOR1329_LOCUS80214</name>
</gene>
<accession>A0ABN9XVJ4</accession>
<dbReference type="SUPFAM" id="SSF53335">
    <property type="entry name" value="S-adenosyl-L-methionine-dependent methyltransferases"/>
    <property type="match status" value="1"/>
</dbReference>
<organism evidence="2 3">
    <name type="scientific">Prorocentrum cordatum</name>
    <dbReference type="NCBI Taxonomy" id="2364126"/>
    <lineage>
        <taxon>Eukaryota</taxon>
        <taxon>Sar</taxon>
        <taxon>Alveolata</taxon>
        <taxon>Dinophyceae</taxon>
        <taxon>Prorocentrales</taxon>
        <taxon>Prorocentraceae</taxon>
        <taxon>Prorocentrum</taxon>
    </lineage>
</organism>
<reference evidence="2" key="1">
    <citation type="submission" date="2023-10" db="EMBL/GenBank/DDBJ databases">
        <authorList>
            <person name="Chen Y."/>
            <person name="Shah S."/>
            <person name="Dougan E. K."/>
            <person name="Thang M."/>
            <person name="Chan C."/>
        </authorList>
    </citation>
    <scope>NUCLEOTIDE SEQUENCE [LARGE SCALE GENOMIC DNA]</scope>
</reference>
<proteinExistence type="predicted"/>
<feature type="compositionally biased region" description="Basic residues" evidence="1">
    <location>
        <begin position="1"/>
        <end position="15"/>
    </location>
</feature>
<evidence type="ECO:0000313" key="3">
    <source>
        <dbReference type="Proteomes" id="UP001189429"/>
    </source>
</evidence>
<feature type="compositionally biased region" description="Gly residues" evidence="1">
    <location>
        <begin position="32"/>
        <end position="53"/>
    </location>
</feature>
<sequence>MPRKGPPPAHRRGKAERREWLSSKRQGHEAHGGGGGGGPAERCAGPGGGGGPRGPAPGACEEERRAEPTEDAAASRVPAADDLRAFYEAQGLFGADGAAARAEYGAMWASLQSPLPVTVWVAQGRPHTARTEAQLGALGWRRRREFDAAAMSVWEIDNAAYSRGGVVRAWAERENRRGALNFQELVSMVPALLLAPERSHACLDLCAAPGNKSLQLLEALRARGAGGPWPSEEDGAVVSGEVDLERGAAVLPRCLSRTSGSPPPSRRSSCACSWRPTRRAGSRRRWPRPRPPPRARAAGAAAGRVRPGCCWEGA</sequence>
<evidence type="ECO:0008006" key="4">
    <source>
        <dbReference type="Google" id="ProtNLM"/>
    </source>
</evidence>
<dbReference type="EMBL" id="CAUYUJ010021346">
    <property type="protein sequence ID" value="CAK0904078.1"/>
    <property type="molecule type" value="Genomic_DNA"/>
</dbReference>
<evidence type="ECO:0000256" key="1">
    <source>
        <dbReference type="SAM" id="MobiDB-lite"/>
    </source>
</evidence>
<name>A0ABN9XVJ4_9DINO</name>
<dbReference type="Gene3D" id="3.40.50.150">
    <property type="entry name" value="Vaccinia Virus protein VP39"/>
    <property type="match status" value="1"/>
</dbReference>
<feature type="non-terminal residue" evidence="2">
    <location>
        <position position="314"/>
    </location>
</feature>
<comment type="caution">
    <text evidence="2">The sequence shown here is derived from an EMBL/GenBank/DDBJ whole genome shotgun (WGS) entry which is preliminary data.</text>
</comment>
<dbReference type="InterPro" id="IPR029063">
    <property type="entry name" value="SAM-dependent_MTases_sf"/>
</dbReference>